<evidence type="ECO:0000313" key="2">
    <source>
        <dbReference type="Proteomes" id="UP000192727"/>
    </source>
</evidence>
<dbReference type="AlphaFoldDB" id="A0A1V0UP68"/>
<organism evidence="1 2">
    <name type="scientific">Paenibacillus larvae subsp. pulvifaciens</name>
    <dbReference type="NCBI Taxonomy" id="1477"/>
    <lineage>
        <taxon>Bacteria</taxon>
        <taxon>Bacillati</taxon>
        <taxon>Bacillota</taxon>
        <taxon>Bacilli</taxon>
        <taxon>Bacillales</taxon>
        <taxon>Paenibacillaceae</taxon>
        <taxon>Paenibacillus</taxon>
    </lineage>
</organism>
<reference evidence="1 2" key="1">
    <citation type="submission" date="2017-03" db="EMBL/GenBank/DDBJ databases">
        <title>Paenibacillus larvae genome sequencing.</title>
        <authorList>
            <person name="Dingman D.W."/>
        </authorList>
    </citation>
    <scope>NUCLEOTIDE SEQUENCE [LARGE SCALE GENOMIC DNA]</scope>
    <source>
        <strain evidence="1 2">SAG 10367</strain>
    </source>
</reference>
<gene>
    <name evidence="1" type="ORF">B7C51_02900</name>
</gene>
<dbReference type="Proteomes" id="UP000192727">
    <property type="component" value="Chromosome"/>
</dbReference>
<name>A0A1V0UP68_9BACL</name>
<evidence type="ECO:0000313" key="1">
    <source>
        <dbReference type="EMBL" id="ARF66974.1"/>
    </source>
</evidence>
<protein>
    <submittedName>
        <fullName evidence="1">Uncharacterized protein</fullName>
    </submittedName>
</protein>
<proteinExistence type="predicted"/>
<accession>A0A1V0UP68</accession>
<dbReference type="EMBL" id="CP020557">
    <property type="protein sequence ID" value="ARF66974.1"/>
    <property type="molecule type" value="Genomic_DNA"/>
</dbReference>
<sequence>MKEKPINLEKAVRFHMHCSKDSFAAFALSGTYTSCQYCESLLNVLYILMKMWVIRCIIKKMCDHIN</sequence>